<dbReference type="EMBL" id="LR134182">
    <property type="protein sequence ID" value="VEB42555.1"/>
    <property type="molecule type" value="Genomic_DNA"/>
</dbReference>
<reference evidence="2 3" key="1">
    <citation type="submission" date="2018-12" db="EMBL/GenBank/DDBJ databases">
        <authorList>
            <consortium name="Pathogen Informatics"/>
        </authorList>
    </citation>
    <scope>NUCLEOTIDE SEQUENCE [LARGE SCALE GENOMIC DNA]</scope>
    <source>
        <strain evidence="2 3">NCTC9695</strain>
    </source>
</reference>
<evidence type="ECO:0000313" key="2">
    <source>
        <dbReference type="EMBL" id="VEB42555.1"/>
    </source>
</evidence>
<dbReference type="InterPro" id="IPR025263">
    <property type="entry name" value="YhdP_central"/>
</dbReference>
<proteinExistence type="predicted"/>
<organism evidence="2 3">
    <name type="scientific">Chromobacterium violaceum</name>
    <dbReference type="NCBI Taxonomy" id="536"/>
    <lineage>
        <taxon>Bacteria</taxon>
        <taxon>Pseudomonadati</taxon>
        <taxon>Pseudomonadota</taxon>
        <taxon>Betaproteobacteria</taxon>
        <taxon>Neisseriales</taxon>
        <taxon>Chromobacteriaceae</taxon>
        <taxon>Chromobacterium</taxon>
    </lineage>
</organism>
<gene>
    <name evidence="2" type="ORF">NCTC9695_03005</name>
</gene>
<dbReference type="Proteomes" id="UP000275777">
    <property type="component" value="Chromosome"/>
</dbReference>
<accession>A0A3S4HR02</accession>
<feature type="domain" description="YhdP central" evidence="1">
    <location>
        <begin position="1"/>
        <end position="88"/>
    </location>
</feature>
<evidence type="ECO:0000259" key="1">
    <source>
        <dbReference type="Pfam" id="PF13116"/>
    </source>
</evidence>
<name>A0A3S4HR02_CHRVL</name>
<protein>
    <submittedName>
        <fullName evidence="2">Uncharacterized protein involved in outer membrane biogenesis</fullName>
    </submittedName>
</protein>
<dbReference type="AlphaFoldDB" id="A0A3S4HR02"/>
<dbReference type="Pfam" id="PF13116">
    <property type="entry name" value="YhdP"/>
    <property type="match status" value="1"/>
</dbReference>
<sequence>MSHIHVLRVLKRSLLVLAVSLFTACALVSAAFAAFTFWLLPNLDQYRPRLEQSLSGALGHRVSISRLSGHWQDVAPQFELSGVSIANPCRGRR</sequence>
<evidence type="ECO:0000313" key="3">
    <source>
        <dbReference type="Proteomes" id="UP000275777"/>
    </source>
</evidence>